<dbReference type="GO" id="GO:0006281">
    <property type="term" value="P:DNA repair"/>
    <property type="evidence" value="ECO:0007669"/>
    <property type="project" value="UniProtKB-UniRule"/>
</dbReference>
<dbReference type="Gene3D" id="1.10.150.870">
    <property type="match status" value="1"/>
</dbReference>
<dbReference type="InterPro" id="IPR004805">
    <property type="entry name" value="DnaE2/DnaE/PolC"/>
</dbReference>
<dbReference type="InterPro" id="IPR029460">
    <property type="entry name" value="DNAPol_HHH"/>
</dbReference>
<keyword evidence="9 13" id="KW-0227">DNA damage</keyword>
<keyword evidence="11 13" id="KW-0234">DNA repair</keyword>
<organism evidence="15 16">
    <name type="scientific">Streptomyces alboflavus</name>
    <dbReference type="NCBI Taxonomy" id="67267"/>
    <lineage>
        <taxon>Bacteria</taxon>
        <taxon>Bacillati</taxon>
        <taxon>Actinomycetota</taxon>
        <taxon>Actinomycetes</taxon>
        <taxon>Kitasatosporales</taxon>
        <taxon>Streptomycetaceae</taxon>
        <taxon>Streptomyces</taxon>
    </lineage>
</organism>
<evidence type="ECO:0000256" key="8">
    <source>
        <dbReference type="ARBA" id="ARBA00022705"/>
    </source>
</evidence>
<keyword evidence="6 13" id="KW-0808">Transferase</keyword>
<dbReference type="InterPro" id="IPR004365">
    <property type="entry name" value="NA-bd_OB_tRNA"/>
</dbReference>
<dbReference type="GO" id="GO:0003676">
    <property type="term" value="F:nucleic acid binding"/>
    <property type="evidence" value="ECO:0007669"/>
    <property type="project" value="InterPro"/>
</dbReference>
<comment type="subcellular location">
    <subcellularLocation>
        <location evidence="1 13">Cytoplasm</location>
    </subcellularLocation>
</comment>
<evidence type="ECO:0000313" key="15">
    <source>
        <dbReference type="EMBL" id="ARX82423.1"/>
    </source>
</evidence>
<dbReference type="EMBL" id="CP021748">
    <property type="protein sequence ID" value="ARX82423.1"/>
    <property type="molecule type" value="Genomic_DNA"/>
</dbReference>
<dbReference type="InterPro" id="IPR023073">
    <property type="entry name" value="DnaE2"/>
</dbReference>
<evidence type="ECO:0000256" key="1">
    <source>
        <dbReference type="ARBA" id="ARBA00004496"/>
    </source>
</evidence>
<dbReference type="InterPro" id="IPR003141">
    <property type="entry name" value="Pol/His_phosphatase_N"/>
</dbReference>
<dbReference type="InterPro" id="IPR004013">
    <property type="entry name" value="PHP_dom"/>
</dbReference>
<dbReference type="NCBIfam" id="NF004225">
    <property type="entry name" value="PRK05672.1"/>
    <property type="match status" value="1"/>
</dbReference>
<dbReference type="RefSeq" id="WP_087883466.1">
    <property type="nucleotide sequence ID" value="NZ_CP021748.1"/>
</dbReference>
<dbReference type="eggNOG" id="COG0587">
    <property type="taxonomic scope" value="Bacteria"/>
</dbReference>
<gene>
    <name evidence="13 15" type="primary">dnaE2</name>
    <name evidence="15" type="ORF">SMD44_01833</name>
</gene>
<dbReference type="Pfam" id="PF07733">
    <property type="entry name" value="DNA_pol3_alpha"/>
    <property type="match status" value="1"/>
</dbReference>
<evidence type="ECO:0000256" key="11">
    <source>
        <dbReference type="ARBA" id="ARBA00023204"/>
    </source>
</evidence>
<dbReference type="EC" id="2.7.7.7" evidence="3 13"/>
<dbReference type="GO" id="GO:0005737">
    <property type="term" value="C:cytoplasm"/>
    <property type="evidence" value="ECO:0007669"/>
    <property type="project" value="UniProtKB-SubCell"/>
</dbReference>
<dbReference type="Gene3D" id="3.20.20.140">
    <property type="entry name" value="Metal-dependent hydrolases"/>
    <property type="match status" value="1"/>
</dbReference>
<dbReference type="Proteomes" id="UP000195880">
    <property type="component" value="Chromosome"/>
</dbReference>
<dbReference type="Pfam" id="PF01336">
    <property type="entry name" value="tRNA_anti-codon"/>
    <property type="match status" value="1"/>
</dbReference>
<evidence type="ECO:0000256" key="13">
    <source>
        <dbReference type="HAMAP-Rule" id="MF_01902"/>
    </source>
</evidence>
<evidence type="ECO:0000313" key="16">
    <source>
        <dbReference type="Proteomes" id="UP000195880"/>
    </source>
</evidence>
<dbReference type="GO" id="GO:0003887">
    <property type="term" value="F:DNA-directed DNA polymerase activity"/>
    <property type="evidence" value="ECO:0007669"/>
    <property type="project" value="UniProtKB-UniRule"/>
</dbReference>
<keyword evidence="10 13" id="KW-0239">DNA-directed DNA polymerase</keyword>
<keyword evidence="5 13" id="KW-0963">Cytoplasm</keyword>
<comment type="similarity">
    <text evidence="2 13">Belongs to the DNA polymerase type-C family. DnaE2 subfamily.</text>
</comment>
<dbReference type="InterPro" id="IPR040982">
    <property type="entry name" value="DNA_pol3_finger"/>
</dbReference>
<dbReference type="GO" id="GO:0008408">
    <property type="term" value="F:3'-5' exonuclease activity"/>
    <property type="evidence" value="ECO:0007669"/>
    <property type="project" value="InterPro"/>
</dbReference>
<feature type="domain" description="Polymerase/histidinol phosphatase N-terminal" evidence="14">
    <location>
        <begin position="22"/>
        <end position="89"/>
    </location>
</feature>
<proteinExistence type="inferred from homology"/>
<reference evidence="15 16" key="1">
    <citation type="submission" date="2017-05" db="EMBL/GenBank/DDBJ databases">
        <title>Streptomyces alboflavus Genome sequencing and assembly.</title>
        <authorList>
            <person name="Wang Y."/>
            <person name="Du B."/>
            <person name="Ding Y."/>
            <person name="Liu H."/>
            <person name="Hou Q."/>
            <person name="Liu K."/>
            <person name="Wang C."/>
            <person name="Yao L."/>
        </authorList>
    </citation>
    <scope>NUCLEOTIDE SEQUENCE [LARGE SCALE GENOMIC DNA]</scope>
    <source>
        <strain evidence="15 16">MDJK44</strain>
    </source>
</reference>
<dbReference type="SUPFAM" id="SSF89550">
    <property type="entry name" value="PHP domain-like"/>
    <property type="match status" value="1"/>
</dbReference>
<comment type="function">
    <text evidence="13">DNA polymerase involved in damage-induced mutagenesis and translesion synthesis (TLS). It is not the major replicative DNA polymerase.</text>
</comment>
<keyword evidence="7 13" id="KW-0548">Nucleotidyltransferase</keyword>
<evidence type="ECO:0000256" key="5">
    <source>
        <dbReference type="ARBA" id="ARBA00022490"/>
    </source>
</evidence>
<evidence type="ECO:0000256" key="12">
    <source>
        <dbReference type="ARBA" id="ARBA00049244"/>
    </source>
</evidence>
<accession>A0A1Z1W7J6</accession>
<dbReference type="Pfam" id="PF17657">
    <property type="entry name" value="DNA_pol3_finger"/>
    <property type="match status" value="1"/>
</dbReference>
<dbReference type="PANTHER" id="PTHR32294:SF4">
    <property type="entry name" value="ERROR-PRONE DNA POLYMERASE"/>
    <property type="match status" value="1"/>
</dbReference>
<dbReference type="InterPro" id="IPR011708">
    <property type="entry name" value="DNA_pol3_alpha_NTPase_dom"/>
</dbReference>
<dbReference type="NCBIfam" id="TIGR00594">
    <property type="entry name" value="polc"/>
    <property type="match status" value="1"/>
</dbReference>
<dbReference type="HAMAP" id="MF_01902">
    <property type="entry name" value="DNApol_error_prone"/>
    <property type="match status" value="1"/>
</dbReference>
<comment type="catalytic activity">
    <reaction evidence="12 13">
        <text>DNA(n) + a 2'-deoxyribonucleoside 5'-triphosphate = DNA(n+1) + diphosphate</text>
        <dbReference type="Rhea" id="RHEA:22508"/>
        <dbReference type="Rhea" id="RHEA-COMP:17339"/>
        <dbReference type="Rhea" id="RHEA-COMP:17340"/>
        <dbReference type="ChEBI" id="CHEBI:33019"/>
        <dbReference type="ChEBI" id="CHEBI:61560"/>
        <dbReference type="ChEBI" id="CHEBI:173112"/>
        <dbReference type="EC" id="2.7.7.7"/>
    </reaction>
</comment>
<dbReference type="GO" id="GO:0006260">
    <property type="term" value="P:DNA replication"/>
    <property type="evidence" value="ECO:0007669"/>
    <property type="project" value="UniProtKB-KW"/>
</dbReference>
<dbReference type="SMART" id="SM00481">
    <property type="entry name" value="POLIIIAc"/>
    <property type="match status" value="1"/>
</dbReference>
<keyword evidence="8 13" id="KW-0235">DNA replication</keyword>
<dbReference type="OrthoDB" id="9803237at2"/>
<dbReference type="Pfam" id="PF14579">
    <property type="entry name" value="HHH_6"/>
    <property type="match status" value="1"/>
</dbReference>
<protein>
    <recommendedName>
        <fullName evidence="4 13">Error-prone DNA polymerase</fullName>
        <ecNumber evidence="3 13">2.7.7.7</ecNumber>
    </recommendedName>
</protein>
<evidence type="ECO:0000256" key="9">
    <source>
        <dbReference type="ARBA" id="ARBA00022763"/>
    </source>
</evidence>
<dbReference type="CDD" id="cd04485">
    <property type="entry name" value="DnaE_OBF"/>
    <property type="match status" value="1"/>
</dbReference>
<evidence type="ECO:0000256" key="3">
    <source>
        <dbReference type="ARBA" id="ARBA00012417"/>
    </source>
</evidence>
<evidence type="ECO:0000256" key="4">
    <source>
        <dbReference type="ARBA" id="ARBA00017273"/>
    </source>
</evidence>
<dbReference type="InterPro" id="IPR016195">
    <property type="entry name" value="Pol/histidinol_Pase-like"/>
</dbReference>
<dbReference type="PANTHER" id="PTHR32294">
    <property type="entry name" value="DNA POLYMERASE III SUBUNIT ALPHA"/>
    <property type="match status" value="1"/>
</dbReference>
<evidence type="ECO:0000259" key="14">
    <source>
        <dbReference type="SMART" id="SM00481"/>
    </source>
</evidence>
<dbReference type="KEGG" id="salf:SMD44_01833"/>
<dbReference type="Pfam" id="PF02811">
    <property type="entry name" value="PHP"/>
    <property type="match status" value="1"/>
</dbReference>
<evidence type="ECO:0000256" key="6">
    <source>
        <dbReference type="ARBA" id="ARBA00022679"/>
    </source>
</evidence>
<keyword evidence="16" id="KW-1185">Reference proteome</keyword>
<evidence type="ECO:0000256" key="7">
    <source>
        <dbReference type="ARBA" id="ARBA00022695"/>
    </source>
</evidence>
<evidence type="ECO:0000256" key="10">
    <source>
        <dbReference type="ARBA" id="ARBA00022932"/>
    </source>
</evidence>
<dbReference type="AlphaFoldDB" id="A0A1Z1W7J6"/>
<dbReference type="STRING" id="67267.GCA_000716675_00083"/>
<name>A0A1Z1W7J6_9ACTN</name>
<sequence>MGEVLRLPARGRVASPVPAGWAELHVHSSFSFLQGASDPEVLAAEAARLGVEVLAVTDRDGLYAARRLASAARRHGLSAVYGAELSLPEPYGPVLVLARDLTGFTQLSALISAAQLAGAKQQPAHDPARLAGEVRDGHLAVLTGCPGAGARRLETLLGLLGPEHLHAELIDHALPTDTPRNDALHTAARRLGLSVVASNAVHYARPRDARLAQALTALRRREDLDHAAGHLPPAPTAHLRAPGDMARRLARYPGVREATLELGRACSIDLAELRPELPGFPAPPGHTEMSYLRELAVQAAERRYGPRAGAHTAWIQLEHELTVIDRLEMAGYFLIVWDIVRWSMDHGIWCQGRGSAANSVVCYVLGITAVDPVKHQLLFERFLSLERAETPDIDIDFENAHREKAIQYVYERWGRSHAAQVANIITYRPRLAVRDAARGLGYPLGRIDEMTRHIQHHEPPGEDADIPDDVRELAAELTGLPRHLGVHSGGMVLTRRPIGEVMPVEWATAEGRSVLQGDKEDVEEAGLVKIDLLGLGMLSALHTTCDLIAEHHHVSYDLASIPADDPGVFEMISRADTVGLFQVESRAQMSTLPRLRPRDFQDLVVAVSLIRPGPIQGGSVHPYLRRRAGSEPVSYPHPLAERALKRTLGVPLYQEQMMLLAMDCAGLGPGEADTLRKALTAKHAPERVAELRRRLLAGMAERGIPEQAAEELYTMIQAFSGYGFPESHSQSLAHIVYASAWLKLHYPAAFIAGVLANQPMGFYSPLTLIGDARRRGVRVHGVDVTCSGPRAGLEADGDSQGGRAIRLGLGGVRGMSDAAAAEVVAGRPYRDLEDFARRTRLSARVLENLATAGALAAFGVDRREALWAAGALAGVDDSFLPGATTPPTAPDLPAMTAVEQTFADLWATGSSPDSHPVQHLRAHLEAGGVVTAAEVRRLPGGTPVTIGGLVTHRQRPPTAKGTCFLNIEDETGMTNVIVPPPVWDAHMKLAVDNAGLLVHGRVERADGAVNLVARRLEPLVLTHPGSTGRSSRSW</sequence>
<evidence type="ECO:0000256" key="2">
    <source>
        <dbReference type="ARBA" id="ARBA00007391"/>
    </source>
</evidence>